<reference evidence="2" key="2">
    <citation type="submission" date="2025-08" db="UniProtKB">
        <authorList>
            <consortium name="RefSeq"/>
        </authorList>
    </citation>
    <scope>IDENTIFICATION</scope>
    <source>
        <tissue evidence="2">Leaf</tissue>
    </source>
</reference>
<reference evidence="1" key="1">
    <citation type="journal article" date="2014" name="Nat. Commun.">
        <title>The tobacco genome sequence and its comparison with those of tomato and potato.</title>
        <authorList>
            <person name="Sierro N."/>
            <person name="Battey J.N."/>
            <person name="Ouadi S."/>
            <person name="Bakaher N."/>
            <person name="Bovet L."/>
            <person name="Willig A."/>
            <person name="Goepfert S."/>
            <person name="Peitsch M.C."/>
            <person name="Ivanov N.V."/>
        </authorList>
    </citation>
    <scope>NUCLEOTIDE SEQUENCE [LARGE SCALE GENOMIC DNA]</scope>
</reference>
<sequence length="509" mass="56747">MTNPIPTVNNAYSMIIERESQRALTNSSMAGKGTKLTALLAGKGSIYQKQRKNWNLQCNFCKMKGHTKEGCYKIIDYPTDFKNKRNGNMTTTYNAHAENVNPNMTGSSAVGRREFHDVAGIGDLPKAPQLTNEQYSQIMKLLNQDQSVDGSANMADIVHSFLACVEKRNWIIDTGATNHMAADLSMLSKFRAVSQASNKRIHLPNGGITIVLHVGNCKLTDTGEIRNVLYVPDFQYNLLSVSKETRELHCMARFYPDFYIFQDLSSGKVKGIGREKDDLYLLVSQPHTRNGTEEKTVTQRLCAQVEKDVLLWHRRLAHASGNSLKKLFDFNIDECKIALDNCELVAKGPQLPSEDINPPANQAHENFLDTSPIAESDDDGNTLQPALPVDTPLPSDEDILAASNTSPVSNDPPESTAVITAPEPFRRSQRVTKEPIWLSDYITNTRKSNSAIYPISDYLSYDRLSSAHQAYLGVFSSIAEPTSFLEVSKDNRWVDAMRAQIQALQDNHT</sequence>
<dbReference type="RefSeq" id="XP_075103743.1">
    <property type="nucleotide sequence ID" value="XM_075247642.1"/>
</dbReference>
<protein>
    <submittedName>
        <fullName evidence="2">Uncharacterized protein LOC142178311</fullName>
    </submittedName>
</protein>
<keyword evidence="1" id="KW-1185">Reference proteome</keyword>
<evidence type="ECO:0000313" key="1">
    <source>
        <dbReference type="Proteomes" id="UP000790787"/>
    </source>
</evidence>
<dbReference type="Proteomes" id="UP000790787">
    <property type="component" value="Chromosome 24"/>
</dbReference>
<organism evidence="1 2">
    <name type="scientific">Nicotiana tabacum</name>
    <name type="common">Common tobacco</name>
    <dbReference type="NCBI Taxonomy" id="4097"/>
    <lineage>
        <taxon>Eukaryota</taxon>
        <taxon>Viridiplantae</taxon>
        <taxon>Streptophyta</taxon>
        <taxon>Embryophyta</taxon>
        <taxon>Tracheophyta</taxon>
        <taxon>Spermatophyta</taxon>
        <taxon>Magnoliopsida</taxon>
        <taxon>eudicotyledons</taxon>
        <taxon>Gunneridae</taxon>
        <taxon>Pentapetalae</taxon>
        <taxon>asterids</taxon>
        <taxon>lamiids</taxon>
        <taxon>Solanales</taxon>
        <taxon>Solanaceae</taxon>
        <taxon>Nicotianoideae</taxon>
        <taxon>Nicotianeae</taxon>
        <taxon>Nicotiana</taxon>
    </lineage>
</organism>
<name>A0AC58U2N4_TOBAC</name>
<proteinExistence type="predicted"/>
<evidence type="ECO:0000313" key="2">
    <source>
        <dbReference type="RefSeq" id="XP_075103743.1"/>
    </source>
</evidence>
<accession>A0AC58U2N4</accession>
<gene>
    <name evidence="2" type="primary">LOC142178311</name>
</gene>